<dbReference type="InterPro" id="IPR027815">
    <property type="entry name" value="CSC1/OSCA1-like_cyt"/>
</dbReference>
<dbReference type="PANTHER" id="PTHR13018:SF5">
    <property type="entry name" value="RE44586P"/>
    <property type="match status" value="1"/>
</dbReference>
<dbReference type="InterPro" id="IPR032880">
    <property type="entry name" value="CSC1/OSCA1-like_N"/>
</dbReference>
<evidence type="ECO:0000256" key="6">
    <source>
        <dbReference type="ARBA" id="ARBA00023136"/>
    </source>
</evidence>
<dbReference type="GO" id="GO:0005886">
    <property type="term" value="C:plasma membrane"/>
    <property type="evidence" value="ECO:0007669"/>
    <property type="project" value="TreeGrafter"/>
</dbReference>
<dbReference type="KEGG" id="apro:F751_1842"/>
<evidence type="ECO:0000256" key="3">
    <source>
        <dbReference type="ARBA" id="ARBA00022448"/>
    </source>
</evidence>
<evidence type="ECO:0000256" key="9">
    <source>
        <dbReference type="SAM" id="Phobius"/>
    </source>
</evidence>
<evidence type="ECO:0000256" key="4">
    <source>
        <dbReference type="ARBA" id="ARBA00022692"/>
    </source>
</evidence>
<evidence type="ECO:0000313" key="14">
    <source>
        <dbReference type="Proteomes" id="UP000028924"/>
    </source>
</evidence>
<gene>
    <name evidence="13" type="ORF">F751_1842</name>
</gene>
<dbReference type="GeneID" id="23613233"/>
<protein>
    <submittedName>
        <fullName evidence="13">Uncharacterized protein RSN1</fullName>
    </submittedName>
</protein>
<dbReference type="EMBL" id="KL662111">
    <property type="protein sequence ID" value="KFM24963.1"/>
    <property type="molecule type" value="Genomic_DNA"/>
</dbReference>
<evidence type="ECO:0000259" key="12">
    <source>
        <dbReference type="Pfam" id="PF14703"/>
    </source>
</evidence>
<feature type="domain" description="CSC1/OSCA1-like 7TM region" evidence="10">
    <location>
        <begin position="791"/>
        <end position="1023"/>
    </location>
</feature>
<feature type="coiled-coil region" evidence="7">
    <location>
        <begin position="645"/>
        <end position="672"/>
    </location>
</feature>
<comment type="subcellular location">
    <subcellularLocation>
        <location evidence="1">Membrane</location>
        <topology evidence="1">Multi-pass membrane protein</topology>
    </subcellularLocation>
</comment>
<feature type="transmembrane region" description="Helical" evidence="9">
    <location>
        <begin position="841"/>
        <end position="861"/>
    </location>
</feature>
<dbReference type="Proteomes" id="UP000028924">
    <property type="component" value="Unassembled WGS sequence"/>
</dbReference>
<feature type="transmembrane region" description="Helical" evidence="9">
    <location>
        <begin position="737"/>
        <end position="759"/>
    </location>
</feature>
<evidence type="ECO:0000259" key="10">
    <source>
        <dbReference type="Pfam" id="PF02714"/>
    </source>
</evidence>
<feature type="transmembrane region" description="Helical" evidence="9">
    <location>
        <begin position="873"/>
        <end position="892"/>
    </location>
</feature>
<dbReference type="GO" id="GO:0005227">
    <property type="term" value="F:calcium-activated cation channel activity"/>
    <property type="evidence" value="ECO:0007669"/>
    <property type="project" value="InterPro"/>
</dbReference>
<comment type="similarity">
    <text evidence="2">Belongs to the CSC1 (TC 1.A.17) family.</text>
</comment>
<evidence type="ECO:0000256" key="2">
    <source>
        <dbReference type="ARBA" id="ARBA00007779"/>
    </source>
</evidence>
<feature type="transmembrane region" description="Helical" evidence="9">
    <location>
        <begin position="1000"/>
        <end position="1022"/>
    </location>
</feature>
<dbReference type="Pfam" id="PF14703">
    <property type="entry name" value="PHM7_cyt"/>
    <property type="match status" value="1"/>
</dbReference>
<feature type="compositionally biased region" description="Gly residues" evidence="8">
    <location>
        <begin position="375"/>
        <end position="385"/>
    </location>
</feature>
<name>A0A087SGV9_AUXPR</name>
<sequence length="1109" mass="121203">MNDTLGPPPPAPGYKITLGTDPDTNACQNSTSPICFNTAVSGQNIITGLWFNAIIGIVMLGLFIAWRGTFSFYQARLDSPHVTRKPPRMKLTGHHRIWSWLVPVFTISDEELVRSAGLDALVGPWVEGTCGEVATRIIGFGVTLFAPMTVLAVAVLLPINYGERYYASQAKADAVSDTFTSVFIQLTISNVHPRSSLMWVHFTLVYVFCAWTCWLTVEYYKEYIAIRQAYMVQATEMHEDEPGASACRNESEGTEISLTPAAWPGAKRGASPDPEPVARGFSLGSALTNRLQLPRRTATGSQLSRAAMPAPSRSRLGLADGASACPAQELELDRVLLHGFRGATSSAQSEPGGVGAAVGLSGVEGARGAVEGAGEDGGGGMGPGPHDGEGELSLRQRFGSPRAGGAGPRDGQAIDGDRGEEAHADLLAIDGGGAALSLIPARMPRSGSVLSLGSGSGPGTPLCSSQHTRTPSADAEAAPLSPPSVDAGRGAGDDDGDENGSDDALAGVAVVPGVPAYTAAQDDFALALDEVENGLWTGSSPSTPEPEEAAERRRWRVARWLRQLLRRDQSYTDWRRDVQWAMFNKRVRVATELFTELFGDDFDAIIPIYPTKPVDDVIHRWDGQQAALERLQYRLKKGGLKPHKLDKLRASIAKAQRRLSKLQVLRKAAERREEVLSDLPSTCFFATFRQEAAAIAVQTNLNPIMQRLFRVEPAPRPEDINWPSLQRSWWQRTLRPLWALPGIILIMLVPIGAFTGAFAQLTIALCGNPAAGTASAGSDLWICGETGFPALLRNLITSLGPSILLSIYNMVILPVIIYYLAQVEGQAVSLSALDRRCADLFFAWDIFNVFLGAMLGGTILGELRTFLTEPGRIWSALGSAIPAASNFFINYISYRAFVMAFFRLFYPSQAVVTSIGRLIRLIPASKTERDKALELPNRNCRFGRDIGIPIMMNFVMVFGYAVVSPLILPFGLIYFVLLWPIWRYQMLYVYLRQYESGGQFWPYVAHKLVWCQMLMVVFTALVFLVKGAYTQAGVLAVTLPILLLNFKSYLSSRYDAVVKQVPLMAVHSAARGQVDPDVYTAPPLRMEAQGWHPEWGKCWQWWGIPRYTL</sequence>
<feature type="transmembrane region" description="Helical" evidence="9">
    <location>
        <begin position="45"/>
        <end position="66"/>
    </location>
</feature>
<feature type="compositionally biased region" description="Low complexity" evidence="8">
    <location>
        <begin position="449"/>
        <end position="465"/>
    </location>
</feature>
<evidence type="ECO:0000313" key="13">
    <source>
        <dbReference type="EMBL" id="KFM24963.1"/>
    </source>
</evidence>
<proteinExistence type="inferred from homology"/>
<keyword evidence="4 9" id="KW-0812">Transmembrane</keyword>
<dbReference type="OrthoDB" id="513915at2759"/>
<dbReference type="InterPro" id="IPR003864">
    <property type="entry name" value="CSC1/OSCA1-like_7TM"/>
</dbReference>
<evidence type="ECO:0000256" key="8">
    <source>
        <dbReference type="SAM" id="MobiDB-lite"/>
    </source>
</evidence>
<dbReference type="RefSeq" id="XP_011397851.1">
    <property type="nucleotide sequence ID" value="XM_011399549.1"/>
</dbReference>
<reference evidence="13 14" key="1">
    <citation type="journal article" date="2014" name="BMC Genomics">
        <title>Oil accumulation mechanisms of the oleaginous microalga Chlorella protothecoides revealed through its genome, transcriptomes, and proteomes.</title>
        <authorList>
            <person name="Gao C."/>
            <person name="Wang Y."/>
            <person name="Shen Y."/>
            <person name="Yan D."/>
            <person name="He X."/>
            <person name="Dai J."/>
            <person name="Wu Q."/>
        </authorList>
    </citation>
    <scope>NUCLEOTIDE SEQUENCE [LARGE SCALE GENOMIC DNA]</scope>
    <source>
        <strain evidence="13 14">0710</strain>
    </source>
</reference>
<keyword evidence="14" id="KW-1185">Reference proteome</keyword>
<evidence type="ECO:0000256" key="7">
    <source>
        <dbReference type="SAM" id="Coils"/>
    </source>
</evidence>
<feature type="transmembrane region" description="Helical" evidence="9">
    <location>
        <begin position="957"/>
        <end position="979"/>
    </location>
</feature>
<feature type="region of interest" description="Disordered" evidence="8">
    <location>
        <begin position="295"/>
        <end position="315"/>
    </location>
</feature>
<dbReference type="AlphaFoldDB" id="A0A087SGV9"/>
<dbReference type="eggNOG" id="KOG1134">
    <property type="taxonomic scope" value="Eukaryota"/>
</dbReference>
<dbReference type="InterPro" id="IPR045122">
    <property type="entry name" value="Csc1-like"/>
</dbReference>
<feature type="domain" description="CSC1/OSCA1-like N-terminal transmembrane" evidence="11">
    <location>
        <begin position="45"/>
        <end position="217"/>
    </location>
</feature>
<keyword evidence="3" id="KW-0813">Transport</keyword>
<organism evidence="13 14">
    <name type="scientific">Auxenochlorella protothecoides</name>
    <name type="common">Green microalga</name>
    <name type="synonym">Chlorella protothecoides</name>
    <dbReference type="NCBI Taxonomy" id="3075"/>
    <lineage>
        <taxon>Eukaryota</taxon>
        <taxon>Viridiplantae</taxon>
        <taxon>Chlorophyta</taxon>
        <taxon>core chlorophytes</taxon>
        <taxon>Trebouxiophyceae</taxon>
        <taxon>Chlorellales</taxon>
        <taxon>Chlorellaceae</taxon>
        <taxon>Auxenochlorella</taxon>
    </lineage>
</organism>
<feature type="domain" description="CSC1/OSCA1-like cytosolic" evidence="12">
    <location>
        <begin position="592"/>
        <end position="723"/>
    </location>
</feature>
<feature type="transmembrane region" description="Helical" evidence="9">
    <location>
        <begin position="198"/>
        <end position="217"/>
    </location>
</feature>
<evidence type="ECO:0000259" key="11">
    <source>
        <dbReference type="Pfam" id="PF13967"/>
    </source>
</evidence>
<feature type="region of interest" description="Disordered" evidence="8">
    <location>
        <begin position="449"/>
        <end position="504"/>
    </location>
</feature>
<keyword evidence="5 9" id="KW-1133">Transmembrane helix</keyword>
<evidence type="ECO:0000256" key="5">
    <source>
        <dbReference type="ARBA" id="ARBA00022989"/>
    </source>
</evidence>
<evidence type="ECO:0000256" key="1">
    <source>
        <dbReference type="ARBA" id="ARBA00004141"/>
    </source>
</evidence>
<feature type="transmembrane region" description="Helical" evidence="9">
    <location>
        <begin position="799"/>
        <end position="821"/>
    </location>
</feature>
<keyword evidence="6 9" id="KW-0472">Membrane</keyword>
<keyword evidence="7" id="KW-0175">Coiled coil</keyword>
<accession>A0A087SGV9</accession>
<dbReference type="PANTHER" id="PTHR13018">
    <property type="entry name" value="PROBABLE MEMBRANE PROTEIN DUF221-RELATED"/>
    <property type="match status" value="1"/>
</dbReference>
<feature type="region of interest" description="Disordered" evidence="8">
    <location>
        <begin position="369"/>
        <end position="416"/>
    </location>
</feature>
<dbReference type="Pfam" id="PF13967">
    <property type="entry name" value="RSN1_TM"/>
    <property type="match status" value="1"/>
</dbReference>
<feature type="transmembrane region" description="Helical" evidence="9">
    <location>
        <begin position="137"/>
        <end position="159"/>
    </location>
</feature>
<dbReference type="Pfam" id="PF02714">
    <property type="entry name" value="RSN1_7TM"/>
    <property type="match status" value="1"/>
</dbReference>